<keyword evidence="2" id="KW-0813">Transport</keyword>
<dbReference type="PROSITE" id="PS51007">
    <property type="entry name" value="CYTC"/>
    <property type="match status" value="2"/>
</dbReference>
<comment type="cofactor">
    <cofactor evidence="12">
        <name>heme c</name>
        <dbReference type="ChEBI" id="CHEBI:61717"/>
    </cofactor>
    <text evidence="12">Binds 3 heme c groups covalently per subunit.</text>
</comment>
<evidence type="ECO:0000256" key="13">
    <source>
        <dbReference type="PIRSR" id="PIRSR000018-51"/>
    </source>
</evidence>
<evidence type="ECO:0000256" key="12">
    <source>
        <dbReference type="PIRSR" id="PIRSR000018-50"/>
    </source>
</evidence>
<feature type="binding site" description="covalent" evidence="12">
    <location>
        <position position="188"/>
    </location>
    <ligand>
        <name>heme c</name>
        <dbReference type="ChEBI" id="CHEBI:61717"/>
        <label>2</label>
    </ligand>
</feature>
<evidence type="ECO:0000256" key="8">
    <source>
        <dbReference type="ARBA" id="ARBA00022737"/>
    </source>
</evidence>
<dbReference type="Proteomes" id="UP000676951">
    <property type="component" value="Chromosome"/>
</dbReference>
<evidence type="ECO:0000256" key="7">
    <source>
        <dbReference type="ARBA" id="ARBA00022729"/>
    </source>
</evidence>
<keyword evidence="10 13" id="KW-0408">Iron</keyword>
<gene>
    <name evidence="16" type="ORF">KMZ93_11975</name>
</gene>
<evidence type="ECO:0000313" key="16">
    <source>
        <dbReference type="EMBL" id="QWG25951.1"/>
    </source>
</evidence>
<feature type="signal peptide" evidence="14">
    <location>
        <begin position="1"/>
        <end position="18"/>
    </location>
</feature>
<feature type="binding site" description="covalent" evidence="12">
    <location>
        <position position="39"/>
    </location>
    <ligand>
        <name>heme c</name>
        <dbReference type="ChEBI" id="CHEBI:61717"/>
        <label>1</label>
    </ligand>
</feature>
<dbReference type="InterPro" id="IPR051459">
    <property type="entry name" value="Cytochrome_c-type_DH"/>
</dbReference>
<dbReference type="PRINTS" id="PR00605">
    <property type="entry name" value="CYTCHROMECIC"/>
</dbReference>
<dbReference type="PIRSF" id="PIRSF000018">
    <property type="entry name" value="Mb_ADH_cyt_c"/>
    <property type="match status" value="1"/>
</dbReference>
<evidence type="ECO:0000256" key="9">
    <source>
        <dbReference type="ARBA" id="ARBA00022982"/>
    </source>
</evidence>
<reference evidence="16 17" key="1">
    <citation type="submission" date="2021-06" db="EMBL/GenBank/DDBJ databases">
        <title>Bradyrhizobium sp. S2-11-4 Genome sequencing.</title>
        <authorList>
            <person name="Jin L."/>
        </authorList>
    </citation>
    <scope>NUCLEOTIDE SEQUENCE [LARGE SCALE GENOMIC DNA]</scope>
    <source>
        <strain evidence="16 17">S2-11-4</strain>
    </source>
</reference>
<organism evidence="16 17">
    <name type="scientific">Bradyrhizobium sediminis</name>
    <dbReference type="NCBI Taxonomy" id="2840469"/>
    <lineage>
        <taxon>Bacteria</taxon>
        <taxon>Pseudomonadati</taxon>
        <taxon>Pseudomonadota</taxon>
        <taxon>Alphaproteobacteria</taxon>
        <taxon>Hyphomicrobiales</taxon>
        <taxon>Nitrobacteraceae</taxon>
        <taxon>Bradyrhizobium</taxon>
    </lineage>
</organism>
<dbReference type="PANTHER" id="PTHR35008">
    <property type="entry name" value="BLL4482 PROTEIN-RELATED"/>
    <property type="match status" value="1"/>
</dbReference>
<proteinExistence type="predicted"/>
<feature type="binding site" description="covalent" evidence="12">
    <location>
        <position position="305"/>
    </location>
    <ligand>
        <name>heme c</name>
        <dbReference type="ChEBI" id="CHEBI:61717"/>
        <label>3</label>
    </ligand>
</feature>
<dbReference type="SUPFAM" id="SSF46626">
    <property type="entry name" value="Cytochrome c"/>
    <property type="match status" value="3"/>
</dbReference>
<protein>
    <submittedName>
        <fullName evidence="16">Cytochrome c</fullName>
    </submittedName>
</protein>
<feature type="chain" id="PRO_5037432436" evidence="14">
    <location>
        <begin position="19"/>
        <end position="399"/>
    </location>
</feature>
<evidence type="ECO:0000259" key="15">
    <source>
        <dbReference type="PROSITE" id="PS51007"/>
    </source>
</evidence>
<keyword evidence="6 13" id="KW-0479">Metal-binding</keyword>
<keyword evidence="17" id="KW-1185">Reference proteome</keyword>
<keyword evidence="4 12" id="KW-0349">Heme</keyword>
<comment type="subcellular location">
    <subcellularLocation>
        <location evidence="1">Cell membrane</location>
    </subcellularLocation>
</comment>
<evidence type="ECO:0000256" key="11">
    <source>
        <dbReference type="ARBA" id="ARBA00023136"/>
    </source>
</evidence>
<evidence type="ECO:0000256" key="3">
    <source>
        <dbReference type="ARBA" id="ARBA00022475"/>
    </source>
</evidence>
<evidence type="ECO:0000256" key="4">
    <source>
        <dbReference type="ARBA" id="ARBA00022617"/>
    </source>
</evidence>
<evidence type="ECO:0000256" key="6">
    <source>
        <dbReference type="ARBA" id="ARBA00022723"/>
    </source>
</evidence>
<feature type="binding site" description="covalent" evidence="12">
    <location>
        <position position="42"/>
    </location>
    <ligand>
        <name>heme c</name>
        <dbReference type="ChEBI" id="CHEBI:61717"/>
        <label>1</label>
    </ligand>
</feature>
<keyword evidence="5" id="KW-0679">Respiratory chain</keyword>
<keyword evidence="7 14" id="KW-0732">Signal</keyword>
<dbReference type="InterPro" id="IPR009056">
    <property type="entry name" value="Cyt_c-like_dom"/>
</dbReference>
<feature type="binding site" description="covalent" evidence="12">
    <location>
        <position position="185"/>
    </location>
    <ligand>
        <name>heme c</name>
        <dbReference type="ChEBI" id="CHEBI:61717"/>
        <label>2</label>
    </ligand>
</feature>
<evidence type="ECO:0000256" key="5">
    <source>
        <dbReference type="ARBA" id="ARBA00022660"/>
    </source>
</evidence>
<dbReference type="Pfam" id="PF00034">
    <property type="entry name" value="Cytochrom_C"/>
    <property type="match status" value="3"/>
</dbReference>
<name>A0A975S096_9BRAD</name>
<evidence type="ECO:0000256" key="2">
    <source>
        <dbReference type="ARBA" id="ARBA00022448"/>
    </source>
</evidence>
<keyword evidence="8" id="KW-0677">Repeat</keyword>
<feature type="binding site" description="axial binding residue" evidence="13">
    <location>
        <position position="309"/>
    </location>
    <ligand>
        <name>heme c</name>
        <dbReference type="ChEBI" id="CHEBI:61717"/>
        <label>3</label>
    </ligand>
    <ligandPart>
        <name>Fe</name>
        <dbReference type="ChEBI" id="CHEBI:18248"/>
    </ligandPart>
</feature>
<dbReference type="InterPro" id="IPR014353">
    <property type="entry name" value="Membr-bd_ADH_cyt_c"/>
</dbReference>
<sequence>MAILAGVFLCTASAVAHAQPAPSAETIARGKALTDAADCASCHTADPSKPFAGGKRIDTPFGAIHSPNLTPDRETGLGAWSDDDFTRAMRYGVAPDGSRYYPAFPYPNFTKMIRDDVLAIRAYLATLPPVRNRPPPPQLRWPLNYRVLMRGWNFLFFRPGIYQPNQQMSAEWNRGGYLVTGASHCGACHTPKNILGADKRGQAYGGGLVDGWFAPRLDGSDRSGLKSWSVEDITEYLQSGRNGRSHAAGPMAEVVVNSTSRMSDADIRAIAVYLKDLPAGAPEPAVTPPPQAGMTAGKAIYARACIACHEADGSGAPRIYPPLPGNANLQAADPSSTLRIILDGAQTVTTPRAPNTGSMPAYAKQLSDQQVADVTNYIRNSWGNAAPLVTPAQVRKARR</sequence>
<dbReference type="InterPro" id="IPR008168">
    <property type="entry name" value="Cyt_C_IC"/>
</dbReference>
<dbReference type="PANTHER" id="PTHR35008:SF8">
    <property type="entry name" value="ALCOHOL DEHYDROGENASE CYTOCHROME C SUBUNIT"/>
    <property type="match status" value="1"/>
</dbReference>
<feature type="domain" description="Cytochrome c" evidence="15">
    <location>
        <begin position="292"/>
        <end position="382"/>
    </location>
</feature>
<dbReference type="InterPro" id="IPR036909">
    <property type="entry name" value="Cyt_c-like_dom_sf"/>
</dbReference>
<evidence type="ECO:0000256" key="10">
    <source>
        <dbReference type="ARBA" id="ARBA00023004"/>
    </source>
</evidence>
<evidence type="ECO:0000313" key="17">
    <source>
        <dbReference type="Proteomes" id="UP000676951"/>
    </source>
</evidence>
<feature type="binding site" description="covalent" evidence="12">
    <location>
        <position position="308"/>
    </location>
    <ligand>
        <name>heme c</name>
        <dbReference type="ChEBI" id="CHEBI:61717"/>
        <label>3</label>
    </ligand>
</feature>
<keyword evidence="3" id="KW-1003">Cell membrane</keyword>
<keyword evidence="9" id="KW-0249">Electron transport</keyword>
<dbReference type="GO" id="GO:0016614">
    <property type="term" value="F:oxidoreductase activity, acting on CH-OH group of donors"/>
    <property type="evidence" value="ECO:0007669"/>
    <property type="project" value="InterPro"/>
</dbReference>
<evidence type="ECO:0000256" key="14">
    <source>
        <dbReference type="SAM" id="SignalP"/>
    </source>
</evidence>
<evidence type="ECO:0000256" key="1">
    <source>
        <dbReference type="ARBA" id="ARBA00004236"/>
    </source>
</evidence>
<dbReference type="Gene3D" id="1.10.760.10">
    <property type="entry name" value="Cytochrome c-like domain"/>
    <property type="match status" value="3"/>
</dbReference>
<feature type="binding site" description="axial binding residue" evidence="13">
    <location>
        <position position="189"/>
    </location>
    <ligand>
        <name>heme c</name>
        <dbReference type="ChEBI" id="CHEBI:61717"/>
        <label>2</label>
    </ligand>
    <ligandPart>
        <name>Fe</name>
        <dbReference type="ChEBI" id="CHEBI:18248"/>
    </ligandPart>
</feature>
<dbReference type="GO" id="GO:0005886">
    <property type="term" value="C:plasma membrane"/>
    <property type="evidence" value="ECO:0007669"/>
    <property type="project" value="UniProtKB-SubCell"/>
</dbReference>
<keyword evidence="11" id="KW-0472">Membrane</keyword>
<feature type="domain" description="Cytochrome c" evidence="15">
    <location>
        <begin position="25"/>
        <end position="278"/>
    </location>
</feature>
<dbReference type="EMBL" id="CP076136">
    <property type="protein sequence ID" value="QWG25951.1"/>
    <property type="molecule type" value="Genomic_DNA"/>
</dbReference>
<dbReference type="GO" id="GO:0005506">
    <property type="term" value="F:iron ion binding"/>
    <property type="evidence" value="ECO:0007669"/>
    <property type="project" value="InterPro"/>
</dbReference>
<dbReference type="GO" id="GO:0020037">
    <property type="term" value="F:heme binding"/>
    <property type="evidence" value="ECO:0007669"/>
    <property type="project" value="InterPro"/>
</dbReference>
<dbReference type="AlphaFoldDB" id="A0A975S096"/>
<accession>A0A975S096</accession>
<feature type="binding site" description="axial binding residue" evidence="13">
    <location>
        <position position="43"/>
    </location>
    <ligand>
        <name>heme c</name>
        <dbReference type="ChEBI" id="CHEBI:61717"/>
        <label>1</label>
    </ligand>
    <ligandPart>
        <name>Fe</name>
        <dbReference type="ChEBI" id="CHEBI:18248"/>
    </ligandPart>
</feature>
<dbReference type="GO" id="GO:0009055">
    <property type="term" value="F:electron transfer activity"/>
    <property type="evidence" value="ECO:0007669"/>
    <property type="project" value="InterPro"/>
</dbReference>